<sequence length="36" mass="4238">MLWNDPDLGIRWPTSNPILSEKDKVHPIFKGEEINF</sequence>
<organism evidence="1 2">
    <name type="scientific">Paenibacillus agricola</name>
    <dbReference type="NCBI Taxonomy" id="2716264"/>
    <lineage>
        <taxon>Bacteria</taxon>
        <taxon>Bacillati</taxon>
        <taxon>Bacillota</taxon>
        <taxon>Bacilli</taxon>
        <taxon>Bacillales</taxon>
        <taxon>Paenibacillaceae</taxon>
        <taxon>Paenibacillus</taxon>
    </lineage>
</organism>
<keyword evidence="2" id="KW-1185">Reference proteome</keyword>
<comment type="caution">
    <text evidence="1">The sequence shown here is derived from an EMBL/GenBank/DDBJ whole genome shotgun (WGS) entry which is preliminary data.</text>
</comment>
<evidence type="ECO:0000313" key="2">
    <source>
        <dbReference type="Proteomes" id="UP001165962"/>
    </source>
</evidence>
<dbReference type="InterPro" id="IPR014710">
    <property type="entry name" value="RmlC-like_jellyroll"/>
</dbReference>
<dbReference type="SUPFAM" id="SSF51182">
    <property type="entry name" value="RmlC-like cupins"/>
    <property type="match status" value="1"/>
</dbReference>
<dbReference type="Gene3D" id="2.60.120.10">
    <property type="entry name" value="Jelly Rolls"/>
    <property type="match status" value="1"/>
</dbReference>
<proteinExistence type="predicted"/>
<protein>
    <submittedName>
        <fullName evidence="1">dTDP-4-keto-6-deoxy-D-glucose epimerase</fullName>
    </submittedName>
</protein>
<dbReference type="Proteomes" id="UP001165962">
    <property type="component" value="Unassembled WGS sequence"/>
</dbReference>
<name>A0ABX0JFN9_9BACL</name>
<gene>
    <name evidence="1" type="ORF">G9U52_31570</name>
</gene>
<dbReference type="EMBL" id="JAAOIW010000018">
    <property type="protein sequence ID" value="NHN34338.1"/>
    <property type="molecule type" value="Genomic_DNA"/>
</dbReference>
<evidence type="ECO:0000313" key="1">
    <source>
        <dbReference type="EMBL" id="NHN34338.1"/>
    </source>
</evidence>
<dbReference type="InterPro" id="IPR011051">
    <property type="entry name" value="RmlC_Cupin_sf"/>
</dbReference>
<accession>A0ABX0JFN9</accession>
<reference evidence="1" key="1">
    <citation type="submission" date="2020-03" db="EMBL/GenBank/DDBJ databases">
        <title>Draft sequencing of Paenibacilllus sp. S3N08.</title>
        <authorList>
            <person name="Kim D.-U."/>
        </authorList>
    </citation>
    <scope>NUCLEOTIDE SEQUENCE</scope>
    <source>
        <strain evidence="1">S3N08</strain>
    </source>
</reference>